<dbReference type="OrthoDB" id="21094at2"/>
<proteinExistence type="inferred from homology"/>
<feature type="transmembrane region" description="Helical" evidence="7">
    <location>
        <begin position="43"/>
        <end position="62"/>
    </location>
</feature>
<dbReference type="InterPro" id="IPR002771">
    <property type="entry name" value="Multi_antbiot-R_MarC"/>
</dbReference>
<comment type="subcellular location">
    <subcellularLocation>
        <location evidence="1 7">Cell membrane</location>
        <topology evidence="1 7">Multi-pass membrane protein</topology>
    </subcellularLocation>
</comment>
<dbReference type="STRING" id="1769779.AUP74_01825"/>
<keyword evidence="9" id="KW-1185">Reference proteome</keyword>
<evidence type="ECO:0000256" key="5">
    <source>
        <dbReference type="ARBA" id="ARBA00022989"/>
    </source>
</evidence>
<evidence type="ECO:0000256" key="7">
    <source>
        <dbReference type="RuleBase" id="RU362048"/>
    </source>
</evidence>
<keyword evidence="6 7" id="KW-0472">Membrane</keyword>
<feature type="transmembrane region" description="Helical" evidence="7">
    <location>
        <begin position="179"/>
        <end position="197"/>
    </location>
</feature>
<keyword evidence="3" id="KW-1003">Cell membrane</keyword>
<dbReference type="AlphaFoldDB" id="A0A1C9W7Y9"/>
<feature type="transmembrane region" description="Helical" evidence="7">
    <location>
        <begin position="12"/>
        <end position="31"/>
    </location>
</feature>
<evidence type="ECO:0000313" key="9">
    <source>
        <dbReference type="Proteomes" id="UP000095672"/>
    </source>
</evidence>
<feature type="transmembrane region" description="Helical" evidence="7">
    <location>
        <begin position="110"/>
        <end position="131"/>
    </location>
</feature>
<evidence type="ECO:0000256" key="6">
    <source>
        <dbReference type="ARBA" id="ARBA00023136"/>
    </source>
</evidence>
<dbReference type="Proteomes" id="UP000095672">
    <property type="component" value="Chromosome"/>
</dbReference>
<dbReference type="PANTHER" id="PTHR33508">
    <property type="entry name" value="UPF0056 MEMBRANE PROTEIN YHCE"/>
    <property type="match status" value="1"/>
</dbReference>
<keyword evidence="4 7" id="KW-0812">Transmembrane</keyword>
<evidence type="ECO:0000256" key="4">
    <source>
        <dbReference type="ARBA" id="ARBA00022692"/>
    </source>
</evidence>
<reference evidence="9" key="1">
    <citation type="submission" date="2016-01" db="EMBL/GenBank/DDBJ databases">
        <title>Complete genome sequence of Microbulbifer sp. CCB-MM1, a halophile isolated from Matang Mangrove Forest, Perak.</title>
        <authorList>
            <person name="Moh T.H."/>
            <person name="Dinesh B."/>
            <person name="Lau N.-S."/>
            <person name="Go F."/>
            <person name="Alexander Chong S.-C."/>
        </authorList>
    </citation>
    <scope>NUCLEOTIDE SEQUENCE [LARGE SCALE GENOMIC DNA]</scope>
    <source>
        <strain evidence="9">CCB-MM1</strain>
    </source>
</reference>
<sequence length="215" mass="23585">MELDLAQFNRAFLLLLVLLNPFILSVYLLDLIRGLELKVFSGLLLRAFLISLSVFLLFAWFGEKIFDDVLQVRFLAFLIFGGITFLIIGIRLTLGVGAPIQSINLHSQEVAGAIAMPFIVGPGTISASVLAGSRLGAAGGSLAITMAMAIALISLILLKVLYDWVQTRHERYVRKYVEVAGRITALFTGSFAIDMILKGIERWLALIKETGLPMT</sequence>
<dbReference type="KEGG" id="micc:AUP74_01825"/>
<dbReference type="RefSeq" id="WP_069947289.1">
    <property type="nucleotide sequence ID" value="NZ_CP014143.1"/>
</dbReference>
<keyword evidence="5 7" id="KW-1133">Transmembrane helix</keyword>
<evidence type="ECO:0000313" key="8">
    <source>
        <dbReference type="EMBL" id="AOS97256.1"/>
    </source>
</evidence>
<evidence type="ECO:0000256" key="3">
    <source>
        <dbReference type="ARBA" id="ARBA00022475"/>
    </source>
</evidence>
<dbReference type="PANTHER" id="PTHR33508:SF1">
    <property type="entry name" value="UPF0056 MEMBRANE PROTEIN YHCE"/>
    <property type="match status" value="1"/>
</dbReference>
<organism evidence="8 9">
    <name type="scientific">Microbulbifer aggregans</name>
    <dbReference type="NCBI Taxonomy" id="1769779"/>
    <lineage>
        <taxon>Bacteria</taxon>
        <taxon>Pseudomonadati</taxon>
        <taxon>Pseudomonadota</taxon>
        <taxon>Gammaproteobacteria</taxon>
        <taxon>Cellvibrionales</taxon>
        <taxon>Microbulbiferaceae</taxon>
        <taxon>Microbulbifer</taxon>
    </lineage>
</organism>
<name>A0A1C9W7Y9_9GAMM</name>
<comment type="similarity">
    <text evidence="2 7">Belongs to the UPF0056 (MarC) family.</text>
</comment>
<gene>
    <name evidence="8" type="ORF">AUP74_01825</name>
</gene>
<dbReference type="GO" id="GO:0005886">
    <property type="term" value="C:plasma membrane"/>
    <property type="evidence" value="ECO:0007669"/>
    <property type="project" value="UniProtKB-SubCell"/>
</dbReference>
<protein>
    <recommendedName>
        <fullName evidence="7">UPF0056 membrane protein</fullName>
    </recommendedName>
</protein>
<accession>A0A1C9W7Y9</accession>
<feature type="transmembrane region" description="Helical" evidence="7">
    <location>
        <begin position="137"/>
        <end position="158"/>
    </location>
</feature>
<evidence type="ECO:0000256" key="2">
    <source>
        <dbReference type="ARBA" id="ARBA00009784"/>
    </source>
</evidence>
<feature type="transmembrane region" description="Helical" evidence="7">
    <location>
        <begin position="74"/>
        <end position="98"/>
    </location>
</feature>
<evidence type="ECO:0000256" key="1">
    <source>
        <dbReference type="ARBA" id="ARBA00004651"/>
    </source>
</evidence>
<dbReference type="Pfam" id="PF01914">
    <property type="entry name" value="MarC"/>
    <property type="match status" value="1"/>
</dbReference>
<dbReference type="EMBL" id="CP014143">
    <property type="protein sequence ID" value="AOS97256.1"/>
    <property type="molecule type" value="Genomic_DNA"/>
</dbReference>